<comment type="caution">
    <text evidence="2">The sequence shown here is derived from an EMBL/GenBank/DDBJ whole genome shotgun (WGS) entry which is preliminary data.</text>
</comment>
<protein>
    <recommendedName>
        <fullName evidence="1">Phosphoribosylglycinamide synthetase N-terminal domain-containing protein</fullName>
    </recommendedName>
</protein>
<dbReference type="PANTHER" id="PTHR43472:SF1">
    <property type="entry name" value="PHOSPHORIBOSYLAMINE--GLYCINE LIGASE, CHLOROPLASTIC"/>
    <property type="match status" value="1"/>
</dbReference>
<dbReference type="GO" id="GO:0009113">
    <property type="term" value="P:purine nucleobase biosynthetic process"/>
    <property type="evidence" value="ECO:0007669"/>
    <property type="project" value="InterPro"/>
</dbReference>
<feature type="domain" description="Phosphoribosylglycinamide synthetase N-terminal" evidence="1">
    <location>
        <begin position="1"/>
        <end position="97"/>
    </location>
</feature>
<dbReference type="Pfam" id="PF02844">
    <property type="entry name" value="GARS_N"/>
    <property type="match status" value="1"/>
</dbReference>
<dbReference type="Proteomes" id="UP000176846">
    <property type="component" value="Unassembled WGS sequence"/>
</dbReference>
<dbReference type="GO" id="GO:0004637">
    <property type="term" value="F:phosphoribosylamine-glycine ligase activity"/>
    <property type="evidence" value="ECO:0007669"/>
    <property type="project" value="InterPro"/>
</dbReference>
<dbReference type="PANTHER" id="PTHR43472">
    <property type="entry name" value="PHOSPHORIBOSYLAMINE--GLYCINE LIGASE"/>
    <property type="match status" value="1"/>
</dbReference>
<organism evidence="2 3">
    <name type="scientific">Candidatus Uhrbacteria bacterium RIFCSPLOWO2_01_FULL_47_25</name>
    <dbReference type="NCBI Taxonomy" id="1802402"/>
    <lineage>
        <taxon>Bacteria</taxon>
        <taxon>Candidatus Uhriibacteriota</taxon>
    </lineage>
</organism>
<dbReference type="InterPro" id="IPR000115">
    <property type="entry name" value="PRibGlycinamide_synth"/>
</dbReference>
<reference evidence="2 3" key="1">
    <citation type="journal article" date="2016" name="Nat. Commun.">
        <title>Thousands of microbial genomes shed light on interconnected biogeochemical processes in an aquifer system.</title>
        <authorList>
            <person name="Anantharaman K."/>
            <person name="Brown C.T."/>
            <person name="Hug L.A."/>
            <person name="Sharon I."/>
            <person name="Castelle C.J."/>
            <person name="Probst A.J."/>
            <person name="Thomas B.C."/>
            <person name="Singh A."/>
            <person name="Wilkins M.J."/>
            <person name="Karaoz U."/>
            <person name="Brodie E.L."/>
            <person name="Williams K.H."/>
            <person name="Hubbard S.S."/>
            <person name="Banfield J.F."/>
        </authorList>
    </citation>
    <scope>NUCLEOTIDE SEQUENCE [LARGE SCALE GENOMIC DNA]</scope>
</reference>
<evidence type="ECO:0000313" key="3">
    <source>
        <dbReference type="Proteomes" id="UP000176846"/>
    </source>
</evidence>
<dbReference type="InterPro" id="IPR016185">
    <property type="entry name" value="PreATP-grasp_dom_sf"/>
</dbReference>
<dbReference type="SUPFAM" id="SSF52440">
    <property type="entry name" value="PreATP-grasp domain"/>
    <property type="match status" value="1"/>
</dbReference>
<accession>A0A1F7UPS8</accession>
<dbReference type="Gene3D" id="3.40.50.20">
    <property type="match status" value="1"/>
</dbReference>
<proteinExistence type="predicted"/>
<dbReference type="AlphaFoldDB" id="A0A1F7UPS8"/>
<dbReference type="EMBL" id="MGEK01000039">
    <property type="protein sequence ID" value="OGL80259.1"/>
    <property type="molecule type" value="Genomic_DNA"/>
</dbReference>
<gene>
    <name evidence="2" type="ORF">A2936_02740</name>
</gene>
<sequence>MKVLGIGGGGREAAMALAIVSSSNCGELYWAPGNPGIARNAVLYPVEASDVVGLIALAASLGPDLVVVGPEKPLADGLANRLVELRIPCAGPSRAAVGLVG</sequence>
<dbReference type="InterPro" id="IPR020562">
    <property type="entry name" value="PRibGlycinamide_synth_N"/>
</dbReference>
<name>A0A1F7UPS8_9BACT</name>
<evidence type="ECO:0000313" key="2">
    <source>
        <dbReference type="EMBL" id="OGL80259.1"/>
    </source>
</evidence>
<evidence type="ECO:0000259" key="1">
    <source>
        <dbReference type="Pfam" id="PF02844"/>
    </source>
</evidence>